<organism evidence="2 3">
    <name type="scientific">Heligmosomoides polygyrus</name>
    <name type="common">Parasitic roundworm</name>
    <dbReference type="NCBI Taxonomy" id="6339"/>
    <lineage>
        <taxon>Eukaryota</taxon>
        <taxon>Metazoa</taxon>
        <taxon>Ecdysozoa</taxon>
        <taxon>Nematoda</taxon>
        <taxon>Chromadorea</taxon>
        <taxon>Rhabditida</taxon>
        <taxon>Rhabditina</taxon>
        <taxon>Rhabditomorpha</taxon>
        <taxon>Strongyloidea</taxon>
        <taxon>Heligmosomidae</taxon>
        <taxon>Heligmosomoides</taxon>
    </lineage>
</organism>
<dbReference type="AlphaFoldDB" id="A0A183GVX0"/>
<evidence type="ECO:0000313" key="1">
    <source>
        <dbReference type="EMBL" id="VDP59619.1"/>
    </source>
</evidence>
<reference evidence="3" key="2">
    <citation type="submission" date="2019-09" db="UniProtKB">
        <authorList>
            <consortium name="WormBaseParasite"/>
        </authorList>
    </citation>
    <scope>IDENTIFICATION</scope>
</reference>
<dbReference type="Proteomes" id="UP000050761">
    <property type="component" value="Unassembled WGS sequence"/>
</dbReference>
<keyword evidence="2" id="KW-1185">Reference proteome</keyword>
<gene>
    <name evidence="1" type="ORF">HPBE_LOCUS26841</name>
</gene>
<protein>
    <submittedName>
        <fullName evidence="3">Tyrosine-protein phosphatase domain-containing protein</fullName>
    </submittedName>
</protein>
<sequence>MVVNGTSRCRIRHKQIQGRSYDMTEIFESCWKLARMTYWNVVKTQTGDEHKALVVSTEAEAPPKTT</sequence>
<name>A0A183GVX0_HELPZ</name>
<dbReference type="EMBL" id="UZAH01041018">
    <property type="protein sequence ID" value="VDP59619.1"/>
    <property type="molecule type" value="Genomic_DNA"/>
</dbReference>
<dbReference type="WBParaSite" id="HPBE_0002684001-mRNA-1">
    <property type="protein sequence ID" value="HPBE_0002684001-mRNA-1"/>
    <property type="gene ID" value="HPBE_0002684001"/>
</dbReference>
<evidence type="ECO:0000313" key="2">
    <source>
        <dbReference type="Proteomes" id="UP000050761"/>
    </source>
</evidence>
<proteinExistence type="predicted"/>
<accession>A0A183GVX0</accession>
<evidence type="ECO:0000313" key="3">
    <source>
        <dbReference type="WBParaSite" id="HPBE_0002684001-mRNA-1"/>
    </source>
</evidence>
<reference evidence="1 2" key="1">
    <citation type="submission" date="2018-11" db="EMBL/GenBank/DDBJ databases">
        <authorList>
            <consortium name="Pathogen Informatics"/>
        </authorList>
    </citation>
    <scope>NUCLEOTIDE SEQUENCE [LARGE SCALE GENOMIC DNA]</scope>
</reference>
<accession>A0A3P8IRW5</accession>